<dbReference type="EnsemblBacteria" id="ABL73080">
    <property type="protein sequence ID" value="ABL73080"/>
    <property type="gene ID" value="Pden_5020"/>
</dbReference>
<dbReference type="AlphaFoldDB" id="A1BC36"/>
<evidence type="ECO:0000256" key="1">
    <source>
        <dbReference type="ARBA" id="ARBA00022679"/>
    </source>
</evidence>
<dbReference type="RefSeq" id="WP_011751238.1">
    <property type="nucleotide sequence ID" value="NC_008688.1"/>
</dbReference>
<evidence type="ECO:0000313" key="3">
    <source>
        <dbReference type="Proteomes" id="UP000000361"/>
    </source>
</evidence>
<gene>
    <name evidence="2" type="ordered locus">Pden_5020</name>
</gene>
<keyword evidence="3" id="KW-1185">Reference proteome</keyword>
<dbReference type="OrthoDB" id="9777193at2"/>
<dbReference type="PANTHER" id="PTHR13707:SF60">
    <property type="entry name" value="ACETATE COA-TRANSFERASE SUBUNIT ALPHA"/>
    <property type="match status" value="1"/>
</dbReference>
<dbReference type="NCBIfam" id="TIGR02429">
    <property type="entry name" value="pcaI_scoA_fam"/>
    <property type="match status" value="1"/>
</dbReference>
<dbReference type="InterPro" id="IPR012792">
    <property type="entry name" value="3-oxoacid_CoA-transf_A"/>
</dbReference>
<dbReference type="Pfam" id="PF01144">
    <property type="entry name" value="CoA_trans"/>
    <property type="match status" value="1"/>
</dbReference>
<organism evidence="2 3">
    <name type="scientific">Paracoccus denitrificans (strain Pd 1222)</name>
    <dbReference type="NCBI Taxonomy" id="318586"/>
    <lineage>
        <taxon>Bacteria</taxon>
        <taxon>Pseudomonadati</taxon>
        <taxon>Pseudomonadota</taxon>
        <taxon>Alphaproteobacteria</taxon>
        <taxon>Rhodobacterales</taxon>
        <taxon>Paracoccaceae</taxon>
        <taxon>Paracoccus</taxon>
    </lineage>
</organism>
<keyword evidence="2" id="KW-0614">Plasmid</keyword>
<evidence type="ECO:0000313" key="2">
    <source>
        <dbReference type="EMBL" id="ABL73080.1"/>
    </source>
</evidence>
<dbReference type="PANTHER" id="PTHR13707">
    <property type="entry name" value="KETOACID-COENZYME A TRANSFERASE"/>
    <property type="match status" value="1"/>
</dbReference>
<dbReference type="EMBL" id="CP000491">
    <property type="protein sequence ID" value="ABL73080.1"/>
    <property type="molecule type" value="Genomic_DNA"/>
</dbReference>
<sequence length="249" mass="26320">MDKRIPNLAEAVAGIPDDATVMIGGFGGSGAPIELIHALIDRYLATGSPGNLTVINNNAGNGHVGIAAMIEQGMVRKMVCSFPRSADPRVFTDKYLAGEIELELVPQGTLAERIRAGGAGIPAFYTPTSYGTDLAKGKPVAEFDGRPYVQERWLKADFALIKAELGDHYGNLTYRMAARNFSPLMAMAAARTIAQVTQAVAPGGIDPETVVTPGIFVSGIVEVANPAQEEALNRADAAYPPTRPQKVQA</sequence>
<dbReference type="SUPFAM" id="SSF100950">
    <property type="entry name" value="NagB/RpiA/CoA transferase-like"/>
    <property type="match status" value="1"/>
</dbReference>
<keyword evidence="1 2" id="KW-0808">Transferase</keyword>
<dbReference type="Gene3D" id="3.40.1080.10">
    <property type="entry name" value="Glutaconate Coenzyme A-transferase"/>
    <property type="match status" value="1"/>
</dbReference>
<dbReference type="EC" id="2.8.3.6" evidence="2"/>
<proteinExistence type="predicted"/>
<dbReference type="eggNOG" id="COG1788">
    <property type="taxonomic scope" value="Bacteria"/>
</dbReference>
<dbReference type="GeneID" id="93454441"/>
<dbReference type="HOGENOM" id="CLU_019942_2_1_5"/>
<protein>
    <submittedName>
        <fullName evidence="2">3-oxoacid CoA-transferase, A subunit</fullName>
        <ecNumber evidence="2">2.8.3.6</ecNumber>
    </submittedName>
</protein>
<dbReference type="InterPro" id="IPR037171">
    <property type="entry name" value="NagB/RpiA_transferase-like"/>
</dbReference>
<dbReference type="InterPro" id="IPR004165">
    <property type="entry name" value="CoA_trans_fam_I"/>
</dbReference>
<reference evidence="3" key="1">
    <citation type="submission" date="2006-12" db="EMBL/GenBank/DDBJ databases">
        <title>Complete sequence of plasmid 1 of Paracoccus denitrificans PD1222.</title>
        <authorList>
            <person name="Copeland A."/>
            <person name="Lucas S."/>
            <person name="Lapidus A."/>
            <person name="Barry K."/>
            <person name="Detter J.C."/>
            <person name="Glavina del Rio T."/>
            <person name="Hammon N."/>
            <person name="Israni S."/>
            <person name="Dalin E."/>
            <person name="Tice H."/>
            <person name="Pitluck S."/>
            <person name="Munk A.C."/>
            <person name="Brettin T."/>
            <person name="Bruce D."/>
            <person name="Han C."/>
            <person name="Tapia R."/>
            <person name="Gilna P."/>
            <person name="Schmutz J."/>
            <person name="Larimer F."/>
            <person name="Land M."/>
            <person name="Hauser L."/>
            <person name="Kyrpides N."/>
            <person name="Lykidis A."/>
            <person name="Spiro S."/>
            <person name="Richardson D.J."/>
            <person name="Moir J.W.B."/>
            <person name="Ferguson S.J."/>
            <person name="van Spanning R.J.M."/>
            <person name="Richardson P."/>
        </authorList>
    </citation>
    <scope>NUCLEOTIDE SEQUENCE [LARGE SCALE GENOMIC DNA]</scope>
    <source>
        <strain evidence="3">Pd 1222</strain>
        <plasmid evidence="3">pPD1222</plasmid>
    </source>
</reference>
<name>A1BC36_PARDP</name>
<dbReference type="Proteomes" id="UP000000361">
    <property type="component" value="Chromosome 1"/>
</dbReference>
<accession>A1BC36</accession>
<dbReference type="KEGG" id="pde:Pden_5020"/>
<dbReference type="SMART" id="SM00882">
    <property type="entry name" value="CoA_trans"/>
    <property type="match status" value="1"/>
</dbReference>
<geneLocation type="plasmid" evidence="3">
    <name>pPD1222</name>
</geneLocation>
<dbReference type="GO" id="GO:0047569">
    <property type="term" value="F:3-oxoadipate CoA-transferase activity"/>
    <property type="evidence" value="ECO:0007669"/>
    <property type="project" value="UniProtKB-EC"/>
</dbReference>